<dbReference type="Proteomes" id="UP000571817">
    <property type="component" value="Unassembled WGS sequence"/>
</dbReference>
<reference evidence="2 3" key="1">
    <citation type="submission" date="2020-07" db="EMBL/GenBank/DDBJ databases">
        <title>Sequencing the genomes of 1000 actinobacteria strains.</title>
        <authorList>
            <person name="Klenk H.-P."/>
        </authorList>
    </citation>
    <scope>NUCLEOTIDE SEQUENCE [LARGE SCALE GENOMIC DNA]</scope>
    <source>
        <strain evidence="2 3">DSM 29531</strain>
    </source>
</reference>
<dbReference type="EMBL" id="JACCFW010000001">
    <property type="protein sequence ID" value="NYJ75380.1"/>
    <property type="molecule type" value="Genomic_DNA"/>
</dbReference>
<name>A0A853DL49_9MICO</name>
<dbReference type="AlphaFoldDB" id="A0A853DL49"/>
<keyword evidence="3" id="KW-1185">Reference proteome</keyword>
<feature type="domain" description="DUF4232" evidence="1">
    <location>
        <begin position="2"/>
        <end position="122"/>
    </location>
</feature>
<protein>
    <recommendedName>
        <fullName evidence="1">DUF4232 domain-containing protein</fullName>
    </recommendedName>
</protein>
<dbReference type="Pfam" id="PF14016">
    <property type="entry name" value="DUF4232"/>
    <property type="match status" value="1"/>
</dbReference>
<dbReference type="RefSeq" id="WP_179481994.1">
    <property type="nucleotide sequence ID" value="NZ_JACCFW010000001.1"/>
</dbReference>
<evidence type="ECO:0000313" key="2">
    <source>
        <dbReference type="EMBL" id="NYJ75380.1"/>
    </source>
</evidence>
<organism evidence="2 3">
    <name type="scientific">Allobranchiibius huperziae</name>
    <dbReference type="NCBI Taxonomy" id="1874116"/>
    <lineage>
        <taxon>Bacteria</taxon>
        <taxon>Bacillati</taxon>
        <taxon>Actinomycetota</taxon>
        <taxon>Actinomycetes</taxon>
        <taxon>Micrococcales</taxon>
        <taxon>Dermacoccaceae</taxon>
        <taxon>Allobranchiibius</taxon>
    </lineage>
</organism>
<dbReference type="InterPro" id="IPR025326">
    <property type="entry name" value="DUF4232"/>
</dbReference>
<gene>
    <name evidence="2" type="ORF">HNR15_002343</name>
</gene>
<evidence type="ECO:0000259" key="1">
    <source>
        <dbReference type="Pfam" id="PF14016"/>
    </source>
</evidence>
<evidence type="ECO:0000313" key="3">
    <source>
        <dbReference type="Proteomes" id="UP000571817"/>
    </source>
</evidence>
<sequence>MDGAAGSAYYTVRLRNDGHATCTLDGYPGVSLVGANGVQLGHSADRNPAGTSRTVTLAEGAATTFIVQVADAGNYSSGQCRPTAARGFRIYPPGSTQAIFLSRSGITGCAGATVHQLTVGPVGYNPS</sequence>
<comment type="caution">
    <text evidence="2">The sequence shown here is derived from an EMBL/GenBank/DDBJ whole genome shotgun (WGS) entry which is preliminary data.</text>
</comment>
<accession>A0A853DL49</accession>
<proteinExistence type="predicted"/>